<proteinExistence type="predicted"/>
<dbReference type="Gene3D" id="3.30.1780.10">
    <property type="entry name" value="ornithine cyclodeaminase, domain 1"/>
    <property type="match status" value="1"/>
</dbReference>
<dbReference type="SUPFAM" id="SSF51735">
    <property type="entry name" value="NAD(P)-binding Rossmann-fold domains"/>
    <property type="match status" value="1"/>
</dbReference>
<dbReference type="Gene3D" id="3.40.50.720">
    <property type="entry name" value="NAD(P)-binding Rossmann-like Domain"/>
    <property type="match status" value="1"/>
</dbReference>
<evidence type="ECO:0000313" key="1">
    <source>
        <dbReference type="EMBL" id="MCP1386759.1"/>
    </source>
</evidence>
<name>A0ABT1FYB3_9CORY</name>
<dbReference type="RefSeq" id="WP_253575462.1">
    <property type="nucleotide sequence ID" value="NZ_JAMFTQ010000001.1"/>
</dbReference>
<dbReference type="PIRSF" id="PIRSF001439">
    <property type="entry name" value="CryM"/>
    <property type="match status" value="1"/>
</dbReference>
<dbReference type="PANTHER" id="PTHR13812:SF19">
    <property type="entry name" value="KETIMINE REDUCTASE MU-CRYSTALLIN"/>
    <property type="match status" value="1"/>
</dbReference>
<keyword evidence="2" id="KW-1185">Reference proteome</keyword>
<gene>
    <name evidence="1" type="ORF">M5J20_00890</name>
</gene>
<accession>A0ABT1FYB3</accession>
<organism evidence="1 2">
    <name type="scientific">Corynebacterium stercoris</name>
    <dbReference type="NCBI Taxonomy" id="2943490"/>
    <lineage>
        <taxon>Bacteria</taxon>
        <taxon>Bacillati</taxon>
        <taxon>Actinomycetota</taxon>
        <taxon>Actinomycetes</taxon>
        <taxon>Mycobacteriales</taxon>
        <taxon>Corynebacteriaceae</taxon>
        <taxon>Corynebacterium</taxon>
    </lineage>
</organism>
<dbReference type="InterPro" id="IPR003462">
    <property type="entry name" value="ODC_Mu_crystall"/>
</dbReference>
<comment type="caution">
    <text evidence="1">The sequence shown here is derived from an EMBL/GenBank/DDBJ whole genome shotgun (WGS) entry which is preliminary data.</text>
</comment>
<dbReference type="InterPro" id="IPR036291">
    <property type="entry name" value="NAD(P)-bd_dom_sf"/>
</dbReference>
<dbReference type="PANTHER" id="PTHR13812">
    <property type="entry name" value="KETIMINE REDUCTASE MU-CRYSTALLIN"/>
    <property type="match status" value="1"/>
</dbReference>
<dbReference type="Proteomes" id="UP001204000">
    <property type="component" value="Unassembled WGS sequence"/>
</dbReference>
<sequence>MSSLEIIGQDDLFSRVRPAEAVEALLAALADGFDPADDLPRTRYDVAGGELMLMPATTSRFFGVKVLSLADDAAERNIPLIQGSYLLFDAQSMAPVAVIDGAALTALRTPAVSLAGVKHLLMGSNEPLAAVILGTGLQARHHEATLRDVLDGVRGVEVTYVGRSNPGELGSWAESGSEAADAALKAADLVITATSATAPIVSAKQLREDAIVVAMGAHTADTRELAGDVFEGATVIVEDIAVALREAGDVIQAIDEGFICRTDLVGLKDAVRMQTDRQEAERTGRVVFKTTGMPWEDVVVAGSALAKPATT</sequence>
<protein>
    <submittedName>
        <fullName evidence="1">Ornithine cyclodeaminase family protein</fullName>
    </submittedName>
</protein>
<reference evidence="1" key="1">
    <citation type="submission" date="2022-05" db="EMBL/GenBank/DDBJ databases">
        <title>Corynebacterium sp. TA-R-1 sp. nov., isolated from human feces.</title>
        <authorList>
            <person name="Shamsuzzaman M."/>
            <person name="Dahal R.H."/>
        </authorList>
    </citation>
    <scope>NUCLEOTIDE SEQUENCE</scope>
    <source>
        <strain evidence="1">TA-R-1</strain>
    </source>
</reference>
<dbReference type="InterPro" id="IPR023401">
    <property type="entry name" value="ODC_N"/>
</dbReference>
<dbReference type="Pfam" id="PF02423">
    <property type="entry name" value="OCD_Mu_crystall"/>
    <property type="match status" value="1"/>
</dbReference>
<evidence type="ECO:0000313" key="2">
    <source>
        <dbReference type="Proteomes" id="UP001204000"/>
    </source>
</evidence>
<dbReference type="EMBL" id="JAMFTQ010000001">
    <property type="protein sequence ID" value="MCP1386759.1"/>
    <property type="molecule type" value="Genomic_DNA"/>
</dbReference>